<evidence type="ECO:0000313" key="3">
    <source>
        <dbReference type="EMBL" id="EGR28553.1"/>
    </source>
</evidence>
<feature type="compositionally biased region" description="Basic and acidic residues" evidence="2">
    <location>
        <begin position="14"/>
        <end position="44"/>
    </location>
</feature>
<evidence type="ECO:0000313" key="4">
    <source>
        <dbReference type="Proteomes" id="UP000008983"/>
    </source>
</evidence>
<dbReference type="InterPro" id="IPR039604">
    <property type="entry name" value="Bfr1"/>
</dbReference>
<feature type="compositionally biased region" description="Basic and acidic residues" evidence="2">
    <location>
        <begin position="59"/>
        <end position="91"/>
    </location>
</feature>
<dbReference type="GO" id="GO:0008298">
    <property type="term" value="P:intracellular mRNA localization"/>
    <property type="evidence" value="ECO:0007669"/>
    <property type="project" value="TreeGrafter"/>
</dbReference>
<reference evidence="3 4" key="1">
    <citation type="submission" date="2011-07" db="EMBL/GenBank/DDBJ databases">
        <authorList>
            <person name="Coyne R."/>
            <person name="Brami D."/>
            <person name="Johnson J."/>
            <person name="Hostetler J."/>
            <person name="Hannick L."/>
            <person name="Clark T."/>
            <person name="Cassidy-Hanley D."/>
            <person name="Inman J."/>
        </authorList>
    </citation>
    <scope>NUCLEOTIDE SEQUENCE [LARGE SCALE GENOMIC DNA]</scope>
    <source>
        <strain evidence="3 4">G5</strain>
    </source>
</reference>
<keyword evidence="1" id="KW-0175">Coiled coil</keyword>
<sequence length="588" mass="70520">MSNKKSETPQLPEETIKKEDTRTDKKRGDKTNQQKTQNKGDRADTTGYKKHPHGQNQRKGSDSRNIKQDLDGNFEKYENNDQRKRTDRVKTEKVSIYNWDKSKITLETPLPEKPKEKELIKEPKREELNKKVDEVEKQMENYKHKKNQKILDIISKDKSLKTNLNEKSTPLQQLLKEAFDELKVRKEEFLKYKNEHEEKDQQVQALFKKQQELRNKMKKCSNEKDIITDLNNLQKKFNNEQLTNQEEKRVVAQIEELKLSLPFAKPLQELEEQKQEIEKVSKALKGKMGAAYKNMKLIQEKIDEYKKDLDEIKKIRLEGDEKSNPEIAQIKEEYQKHIEELKKKKHQVYYDYDVQYKAFKDQQELIRYHEFVKRQHDYLRRIEKAKKFEEEKKKREEEDKQKEEEKKKNKYLEFVELAETLIKYLERLQGKNEQEQTQQEQQQEEVKQINNEDIEKLVKAEKMTVLVSKKDRQINTGCQNTKGKNNKQKQQQQQQQLPEKSKEIKTIHHSFDILQGFEKLSVSVPIFKQNIDTAIQQLNEKKKYFEELPNNEQGESQVEEHKEKQVHNVKNKKKQDIDFDETSFPTIN</sequence>
<keyword evidence="4" id="KW-1185">Reference proteome</keyword>
<dbReference type="GeneID" id="14904634"/>
<dbReference type="GO" id="GO:1990904">
    <property type="term" value="C:ribonucleoprotein complex"/>
    <property type="evidence" value="ECO:0007669"/>
    <property type="project" value="TreeGrafter"/>
</dbReference>
<organism evidence="3 4">
    <name type="scientific">Ichthyophthirius multifiliis</name>
    <name type="common">White spot disease agent</name>
    <name type="synonym">Ich</name>
    <dbReference type="NCBI Taxonomy" id="5932"/>
    <lineage>
        <taxon>Eukaryota</taxon>
        <taxon>Sar</taxon>
        <taxon>Alveolata</taxon>
        <taxon>Ciliophora</taxon>
        <taxon>Intramacronucleata</taxon>
        <taxon>Oligohymenophorea</taxon>
        <taxon>Hymenostomatida</taxon>
        <taxon>Ophryoglenina</taxon>
        <taxon>Ichthyophthirius</taxon>
    </lineage>
</organism>
<feature type="compositionally biased region" description="Low complexity" evidence="2">
    <location>
        <begin position="475"/>
        <end position="496"/>
    </location>
</feature>
<dbReference type="OrthoDB" id="10605309at2759"/>
<evidence type="ECO:0000256" key="1">
    <source>
        <dbReference type="SAM" id="Coils"/>
    </source>
</evidence>
<name>G0R1U4_ICHMU</name>
<feature type="region of interest" description="Disordered" evidence="2">
    <location>
        <begin position="546"/>
        <end position="588"/>
    </location>
</feature>
<feature type="coiled-coil region" evidence="1">
    <location>
        <begin position="196"/>
        <end position="347"/>
    </location>
</feature>
<accession>G0R1U4</accession>
<dbReference type="eggNOG" id="ENOG502SGTY">
    <property type="taxonomic scope" value="Eukaryota"/>
</dbReference>
<gene>
    <name evidence="3" type="ORF">IMG5_172890</name>
</gene>
<dbReference type="PANTHER" id="PTHR31027:SF2">
    <property type="entry name" value="LEBERCILIN DOMAIN-CONTAINING PROTEIN"/>
    <property type="match status" value="1"/>
</dbReference>
<feature type="region of interest" description="Disordered" evidence="2">
    <location>
        <begin position="1"/>
        <end position="91"/>
    </location>
</feature>
<dbReference type="GO" id="GO:0003729">
    <property type="term" value="F:mRNA binding"/>
    <property type="evidence" value="ECO:0007669"/>
    <property type="project" value="TreeGrafter"/>
</dbReference>
<feature type="coiled-coil region" evidence="1">
    <location>
        <begin position="379"/>
        <end position="452"/>
    </location>
</feature>
<dbReference type="GO" id="GO:0005783">
    <property type="term" value="C:endoplasmic reticulum"/>
    <property type="evidence" value="ECO:0007669"/>
    <property type="project" value="TreeGrafter"/>
</dbReference>
<feature type="region of interest" description="Disordered" evidence="2">
    <location>
        <begin position="474"/>
        <end position="504"/>
    </location>
</feature>
<dbReference type="InParanoid" id="G0R1U4"/>
<protein>
    <submittedName>
        <fullName evidence="3">Uncharacterized protein</fullName>
    </submittedName>
</protein>
<dbReference type="EMBL" id="GL984230">
    <property type="protein sequence ID" value="EGR28553.1"/>
    <property type="molecule type" value="Genomic_DNA"/>
</dbReference>
<dbReference type="GO" id="GO:0042175">
    <property type="term" value="C:nuclear outer membrane-endoplasmic reticulum membrane network"/>
    <property type="evidence" value="ECO:0007669"/>
    <property type="project" value="TreeGrafter"/>
</dbReference>
<feature type="coiled-coil region" evidence="1">
    <location>
        <begin position="125"/>
        <end position="152"/>
    </location>
</feature>
<dbReference type="RefSeq" id="XP_004029789.1">
    <property type="nucleotide sequence ID" value="XM_004029741.1"/>
</dbReference>
<dbReference type="OMA" id="AHWKEDQ"/>
<dbReference type="PANTHER" id="PTHR31027">
    <property type="entry name" value="NUCLEAR SEGREGATION PROTEIN BFR1"/>
    <property type="match status" value="1"/>
</dbReference>
<dbReference type="AlphaFoldDB" id="G0R1U4"/>
<evidence type="ECO:0000256" key="2">
    <source>
        <dbReference type="SAM" id="MobiDB-lite"/>
    </source>
</evidence>
<proteinExistence type="predicted"/>
<dbReference type="Proteomes" id="UP000008983">
    <property type="component" value="Unassembled WGS sequence"/>
</dbReference>
<dbReference type="STRING" id="857967.G0R1U4"/>